<evidence type="ECO:0000313" key="1">
    <source>
        <dbReference type="EMBL" id="GAG72455.1"/>
    </source>
</evidence>
<feature type="non-terminal residue" evidence="1">
    <location>
        <position position="1"/>
    </location>
</feature>
<sequence>IVIQRRKINKRYNSLNTIKKQEGFEYETGYMSIKNKGFTPKYKAWLIQKENEREMILSQQFQSSEYQQSKYQPLDASQIVHPYQFLHHPYFKEASYHPKPQYLETDVKRLLHKKICPNCNVDNLKTINFCKFCESKLD</sequence>
<evidence type="ECO:0008006" key="2">
    <source>
        <dbReference type="Google" id="ProtNLM"/>
    </source>
</evidence>
<accession>X0ZRU2</accession>
<organism evidence="1">
    <name type="scientific">marine sediment metagenome</name>
    <dbReference type="NCBI Taxonomy" id="412755"/>
    <lineage>
        <taxon>unclassified sequences</taxon>
        <taxon>metagenomes</taxon>
        <taxon>ecological metagenomes</taxon>
    </lineage>
</organism>
<dbReference type="EMBL" id="BART01001690">
    <property type="protein sequence ID" value="GAG72455.1"/>
    <property type="molecule type" value="Genomic_DNA"/>
</dbReference>
<dbReference type="AlphaFoldDB" id="X0ZRU2"/>
<reference evidence="1" key="1">
    <citation type="journal article" date="2014" name="Front. Microbiol.">
        <title>High frequency of phylogenetically diverse reductive dehalogenase-homologous genes in deep subseafloor sedimentary metagenomes.</title>
        <authorList>
            <person name="Kawai M."/>
            <person name="Futagami T."/>
            <person name="Toyoda A."/>
            <person name="Takaki Y."/>
            <person name="Nishi S."/>
            <person name="Hori S."/>
            <person name="Arai W."/>
            <person name="Tsubouchi T."/>
            <person name="Morono Y."/>
            <person name="Uchiyama I."/>
            <person name="Ito T."/>
            <person name="Fujiyama A."/>
            <person name="Inagaki F."/>
            <person name="Takami H."/>
        </authorList>
    </citation>
    <scope>NUCLEOTIDE SEQUENCE</scope>
    <source>
        <strain evidence="1">Expedition CK06-06</strain>
    </source>
</reference>
<name>X0ZRU2_9ZZZZ</name>
<proteinExistence type="predicted"/>
<comment type="caution">
    <text evidence="1">The sequence shown here is derived from an EMBL/GenBank/DDBJ whole genome shotgun (WGS) entry which is preliminary data.</text>
</comment>
<gene>
    <name evidence="1" type="ORF">S01H4_05729</name>
</gene>
<protein>
    <recommendedName>
        <fullName evidence="2">Zinc-ribbon domain-containing protein</fullName>
    </recommendedName>
</protein>